<dbReference type="PANTHER" id="PTHR43479:SF11">
    <property type="entry name" value="ACREF_ENVCD OPERON REPRESSOR-RELATED"/>
    <property type="match status" value="1"/>
</dbReference>
<dbReference type="InterPro" id="IPR009057">
    <property type="entry name" value="Homeodomain-like_sf"/>
</dbReference>
<dbReference type="Gene3D" id="1.10.357.10">
    <property type="entry name" value="Tetracycline Repressor, domain 2"/>
    <property type="match status" value="1"/>
</dbReference>
<reference evidence="5 6" key="1">
    <citation type="submission" date="2019-03" db="EMBL/GenBank/DDBJ databases">
        <title>Genomic Encyclopedia of Type Strains, Phase IV (KMG-IV): sequencing the most valuable type-strain genomes for metagenomic binning, comparative biology and taxonomic classification.</title>
        <authorList>
            <person name="Goeker M."/>
        </authorList>
    </citation>
    <scope>NUCLEOTIDE SEQUENCE [LARGE SCALE GENOMIC DNA]</scope>
    <source>
        <strain evidence="5 6">DSM 28697</strain>
    </source>
</reference>
<evidence type="ECO:0000259" key="4">
    <source>
        <dbReference type="PROSITE" id="PS50977"/>
    </source>
</evidence>
<keyword evidence="2 3" id="KW-0238">DNA-binding</keyword>
<dbReference type="Pfam" id="PF00440">
    <property type="entry name" value="TetR_N"/>
    <property type="match status" value="1"/>
</dbReference>
<dbReference type="Proteomes" id="UP000295632">
    <property type="component" value="Unassembled WGS sequence"/>
</dbReference>
<evidence type="ECO:0000313" key="6">
    <source>
        <dbReference type="Proteomes" id="UP000295632"/>
    </source>
</evidence>
<evidence type="ECO:0000256" key="3">
    <source>
        <dbReference type="PROSITE-ProRule" id="PRU00335"/>
    </source>
</evidence>
<dbReference type="SUPFAM" id="SSF48498">
    <property type="entry name" value="Tetracyclin repressor-like, C-terminal domain"/>
    <property type="match status" value="1"/>
</dbReference>
<dbReference type="SUPFAM" id="SSF46689">
    <property type="entry name" value="Homeodomain-like"/>
    <property type="match status" value="1"/>
</dbReference>
<feature type="domain" description="HTH tetR-type" evidence="4">
    <location>
        <begin position="4"/>
        <end position="64"/>
    </location>
</feature>
<protein>
    <submittedName>
        <fullName evidence="5">TetR family transcriptional regulator</fullName>
    </submittedName>
</protein>
<evidence type="ECO:0000256" key="2">
    <source>
        <dbReference type="ARBA" id="ARBA00023125"/>
    </source>
</evidence>
<gene>
    <name evidence="5" type="ORF">EV213_104125</name>
</gene>
<keyword evidence="6" id="KW-1185">Reference proteome</keyword>
<feature type="DNA-binding region" description="H-T-H motif" evidence="3">
    <location>
        <begin position="27"/>
        <end position="46"/>
    </location>
</feature>
<dbReference type="PANTHER" id="PTHR43479">
    <property type="entry name" value="ACREF/ENVCD OPERON REPRESSOR-RELATED"/>
    <property type="match status" value="1"/>
</dbReference>
<dbReference type="InterPro" id="IPR050624">
    <property type="entry name" value="HTH-type_Tx_Regulator"/>
</dbReference>
<keyword evidence="1" id="KW-0678">Repressor</keyword>
<dbReference type="Gene3D" id="1.10.10.60">
    <property type="entry name" value="Homeodomain-like"/>
    <property type="match status" value="1"/>
</dbReference>
<evidence type="ECO:0000256" key="1">
    <source>
        <dbReference type="ARBA" id="ARBA00022491"/>
    </source>
</evidence>
<organism evidence="5 6">
    <name type="scientific">Aureibacillus halotolerans</name>
    <dbReference type="NCBI Taxonomy" id="1508390"/>
    <lineage>
        <taxon>Bacteria</taxon>
        <taxon>Bacillati</taxon>
        <taxon>Bacillota</taxon>
        <taxon>Bacilli</taxon>
        <taxon>Bacillales</taxon>
        <taxon>Bacillaceae</taxon>
        <taxon>Aureibacillus</taxon>
    </lineage>
</organism>
<proteinExistence type="predicted"/>
<sequence>MTTLDQRQQLIECATSQIAHHGYFQTTVSDIIEAAEVTEETFYAFFETKEDVVMSILSKGEEALLDVVKLGYRKNNDNVSGMVDSSIALFTNYFSFAKENRDLMMLMIRIRNGGDSAVAAFANRVNEDIEHAFFHNIQRAKDLGMLVDKRSTAVQAALLTSLVNGMMQRWLFANDPIDSISMLSPEDMAREIVQFEFFGFIGWHDEYRQCHENSKGRIE</sequence>
<dbReference type="InterPro" id="IPR001647">
    <property type="entry name" value="HTH_TetR"/>
</dbReference>
<name>A0A4V6PWI9_9BACI</name>
<dbReference type="InterPro" id="IPR036271">
    <property type="entry name" value="Tet_transcr_reg_TetR-rel_C_sf"/>
</dbReference>
<accession>A0A4V6PWI9</accession>
<dbReference type="AlphaFoldDB" id="A0A4V6PWI9"/>
<dbReference type="GO" id="GO:0003677">
    <property type="term" value="F:DNA binding"/>
    <property type="evidence" value="ECO:0007669"/>
    <property type="project" value="UniProtKB-UniRule"/>
</dbReference>
<dbReference type="RefSeq" id="WP_166639191.1">
    <property type="nucleotide sequence ID" value="NZ_SNYJ01000004.1"/>
</dbReference>
<comment type="caution">
    <text evidence="5">The sequence shown here is derived from an EMBL/GenBank/DDBJ whole genome shotgun (WGS) entry which is preliminary data.</text>
</comment>
<dbReference type="PROSITE" id="PS50977">
    <property type="entry name" value="HTH_TETR_2"/>
    <property type="match status" value="1"/>
</dbReference>
<dbReference type="EMBL" id="SNYJ01000004">
    <property type="protein sequence ID" value="TDQ41127.1"/>
    <property type="molecule type" value="Genomic_DNA"/>
</dbReference>
<evidence type="ECO:0000313" key="5">
    <source>
        <dbReference type="EMBL" id="TDQ41127.1"/>
    </source>
</evidence>